<dbReference type="EMBL" id="JACHFL010000006">
    <property type="protein sequence ID" value="MBB5363723.1"/>
    <property type="molecule type" value="Genomic_DNA"/>
</dbReference>
<comment type="caution">
    <text evidence="1">The sequence shown here is derived from an EMBL/GenBank/DDBJ whole genome shotgun (WGS) entry which is preliminary data.</text>
</comment>
<evidence type="ECO:0000313" key="2">
    <source>
        <dbReference type="Proteomes" id="UP000552709"/>
    </source>
</evidence>
<dbReference type="AlphaFoldDB" id="A0A7W8JXF3"/>
<keyword evidence="2" id="KW-1185">Reference proteome</keyword>
<accession>A0A7W8JXF3</accession>
<dbReference type="Proteomes" id="UP000552709">
    <property type="component" value="Unassembled WGS sequence"/>
</dbReference>
<protein>
    <submittedName>
        <fullName evidence="1">Uncharacterized protein</fullName>
    </submittedName>
</protein>
<organism evidence="1 2">
    <name type="scientific">Deinococcus humi</name>
    <dbReference type="NCBI Taxonomy" id="662880"/>
    <lineage>
        <taxon>Bacteria</taxon>
        <taxon>Thermotogati</taxon>
        <taxon>Deinococcota</taxon>
        <taxon>Deinococci</taxon>
        <taxon>Deinococcales</taxon>
        <taxon>Deinococcaceae</taxon>
        <taxon>Deinococcus</taxon>
    </lineage>
</organism>
<reference evidence="1 2" key="1">
    <citation type="submission" date="2020-08" db="EMBL/GenBank/DDBJ databases">
        <title>Genomic Encyclopedia of Type Strains, Phase IV (KMG-IV): sequencing the most valuable type-strain genomes for metagenomic binning, comparative biology and taxonomic classification.</title>
        <authorList>
            <person name="Goeker M."/>
        </authorList>
    </citation>
    <scope>NUCLEOTIDE SEQUENCE [LARGE SCALE GENOMIC DNA]</scope>
    <source>
        <strain evidence="1 2">DSM 27939</strain>
    </source>
</reference>
<sequence>MTAFELRLARRDLTQRIGAAFYSLAWLELVD</sequence>
<proteinExistence type="predicted"/>
<gene>
    <name evidence="1" type="ORF">HNQ08_002829</name>
</gene>
<evidence type="ECO:0000313" key="1">
    <source>
        <dbReference type="EMBL" id="MBB5363723.1"/>
    </source>
</evidence>
<name>A0A7W8JXF3_9DEIO</name>